<dbReference type="Proteomes" id="UP001549167">
    <property type="component" value="Unassembled WGS sequence"/>
</dbReference>
<evidence type="ECO:0000313" key="2">
    <source>
        <dbReference type="Proteomes" id="UP001549167"/>
    </source>
</evidence>
<comment type="caution">
    <text evidence="1">The sequence shown here is derived from an EMBL/GenBank/DDBJ whole genome shotgun (WGS) entry which is preliminary data.</text>
</comment>
<accession>A0ABV2KSR1</accession>
<name>A0ABV2KSR1_9BACI</name>
<reference evidence="1 2" key="1">
    <citation type="submission" date="2024-06" db="EMBL/GenBank/DDBJ databases">
        <title>Genomic Encyclopedia of Type Strains, Phase IV (KMG-IV): sequencing the most valuable type-strain genomes for metagenomic binning, comparative biology and taxonomic classification.</title>
        <authorList>
            <person name="Goeker M."/>
        </authorList>
    </citation>
    <scope>NUCLEOTIDE SEQUENCE [LARGE SCALE GENOMIC DNA]</scope>
    <source>
        <strain evidence="1 2">DSM 23520</strain>
    </source>
</reference>
<dbReference type="RefSeq" id="WP_354219224.1">
    <property type="nucleotide sequence ID" value="NZ_JBEPMX010000002.1"/>
</dbReference>
<dbReference type="EMBL" id="JBEPMX010000002">
    <property type="protein sequence ID" value="MET3682610.1"/>
    <property type="molecule type" value="Genomic_DNA"/>
</dbReference>
<evidence type="ECO:0000313" key="1">
    <source>
        <dbReference type="EMBL" id="MET3682610.1"/>
    </source>
</evidence>
<proteinExistence type="predicted"/>
<keyword evidence="2" id="KW-1185">Reference proteome</keyword>
<organism evidence="1 2">
    <name type="scientific">Alkalibacillus flavidus</name>
    <dbReference type="NCBI Taxonomy" id="546021"/>
    <lineage>
        <taxon>Bacteria</taxon>
        <taxon>Bacillati</taxon>
        <taxon>Bacillota</taxon>
        <taxon>Bacilli</taxon>
        <taxon>Bacillales</taxon>
        <taxon>Bacillaceae</taxon>
        <taxon>Alkalibacillus</taxon>
    </lineage>
</organism>
<sequence length="266" mass="31964">MKEWVLRFETAADARQWVMFSHQDKQFFSHVTNDPNVVRMIATESVLWSRWLDLLFSYVQAVMVPKHSKRMLKDHYYLVDEEIEQIMPFVLNLSEDTLPLHSQLTSLYSHLVRYVHQLETPYDISLSNLELFMFDGHSDWVDVVGYAIDEWQFEMQFQDQMERLRQWIDQSRSLYRRIDVYDADVLLFFDDTGKRIDQPTERVITDYLIIPSLTNGLLSLRPELINIFTNYRKTHALYQVKNLFQERATIFEEHEFPHEINNLSRS</sequence>
<protein>
    <recommendedName>
        <fullName evidence="3">Sporulation protein YtxC</fullName>
    </recommendedName>
</protein>
<evidence type="ECO:0008006" key="3">
    <source>
        <dbReference type="Google" id="ProtNLM"/>
    </source>
</evidence>
<gene>
    <name evidence="1" type="ORF">ABID56_000691</name>
</gene>